<dbReference type="Proteomes" id="UP000824115">
    <property type="component" value="Unassembled WGS sequence"/>
</dbReference>
<evidence type="ECO:0000259" key="2">
    <source>
        <dbReference type="PROSITE" id="PS50994"/>
    </source>
</evidence>
<dbReference type="InterPro" id="IPR025948">
    <property type="entry name" value="HTH-like_dom"/>
</dbReference>
<dbReference type="AlphaFoldDB" id="A0A9D2GNJ6"/>
<dbReference type="EMBL" id="DXAW01000046">
    <property type="protein sequence ID" value="HIZ85347.1"/>
    <property type="molecule type" value="Genomic_DNA"/>
</dbReference>
<dbReference type="Gene3D" id="3.30.420.10">
    <property type="entry name" value="Ribonuclease H-like superfamily/Ribonuclease H"/>
    <property type="match status" value="1"/>
</dbReference>
<dbReference type="Pfam" id="PF13276">
    <property type="entry name" value="HTH_21"/>
    <property type="match status" value="1"/>
</dbReference>
<dbReference type="NCBIfam" id="NF033516">
    <property type="entry name" value="transpos_IS3"/>
    <property type="match status" value="1"/>
</dbReference>
<dbReference type="InterPro" id="IPR036397">
    <property type="entry name" value="RNaseH_sf"/>
</dbReference>
<dbReference type="GO" id="GO:0015074">
    <property type="term" value="P:DNA integration"/>
    <property type="evidence" value="ECO:0007669"/>
    <property type="project" value="InterPro"/>
</dbReference>
<organism evidence="3 4">
    <name type="scientific">Candidatus Coprenecus stercoravium</name>
    <dbReference type="NCBI Taxonomy" id="2840735"/>
    <lineage>
        <taxon>Bacteria</taxon>
        <taxon>Pseudomonadati</taxon>
        <taxon>Bacteroidota</taxon>
        <taxon>Bacteroidia</taxon>
        <taxon>Bacteroidales</taxon>
        <taxon>Rikenellaceae</taxon>
        <taxon>Rikenellaceae incertae sedis</taxon>
        <taxon>Candidatus Coprenecus</taxon>
    </lineage>
</organism>
<proteinExistence type="predicted"/>
<sequence length="377" mass="42082">MGICVLLRPDGQEGVGADRPAASKTGARDDRYRKKAPCACRGPGEGAGGRPRGERVPALRERVLKKKDGAGGEARIPAGYPEWTKAVMTVSGLRREYPLELLLRVSGMSRSTYYHRVRSLRGRTVLSEADALISSIFHGSGREYGCRKVAAALEHRGVSMNFKTVNRRMRSMGLVCAYRRKRYRRSGGNEGYAPNLLDQKFSASAPLEKLVTDVTEMRVLGGRRLYLSSIMDLHNNMVLAHSVSSSNSWPMVRDMLESLERRWGVPEGMMIHSDQGVLYRCGEYLKFARSHRIVRSMSGRGCCYDNAVIESHFGNLKGHLGRLDAVPADKAAEMIEEAVRYFNEERILLKLGGLSPAEYLRQYMESKNKSPKTASFT</sequence>
<evidence type="ECO:0000256" key="1">
    <source>
        <dbReference type="SAM" id="MobiDB-lite"/>
    </source>
</evidence>
<gene>
    <name evidence="3" type="ORF">IAC04_02530</name>
</gene>
<dbReference type="Pfam" id="PF00665">
    <property type="entry name" value="rve"/>
    <property type="match status" value="1"/>
</dbReference>
<dbReference type="InterPro" id="IPR001584">
    <property type="entry name" value="Integrase_cat-core"/>
</dbReference>
<dbReference type="SUPFAM" id="SSF53098">
    <property type="entry name" value="Ribonuclease H-like"/>
    <property type="match status" value="1"/>
</dbReference>
<accession>A0A9D2GNJ6</accession>
<protein>
    <submittedName>
        <fullName evidence="3">IS3 family transposase</fullName>
    </submittedName>
</protein>
<feature type="region of interest" description="Disordered" evidence="1">
    <location>
        <begin position="9"/>
        <end position="56"/>
    </location>
</feature>
<evidence type="ECO:0000313" key="4">
    <source>
        <dbReference type="Proteomes" id="UP000824115"/>
    </source>
</evidence>
<evidence type="ECO:0000313" key="3">
    <source>
        <dbReference type="EMBL" id="HIZ85347.1"/>
    </source>
</evidence>
<dbReference type="InterPro" id="IPR012337">
    <property type="entry name" value="RNaseH-like_sf"/>
</dbReference>
<dbReference type="InterPro" id="IPR048020">
    <property type="entry name" value="Transpos_IS3"/>
</dbReference>
<dbReference type="PANTHER" id="PTHR46889">
    <property type="entry name" value="TRANSPOSASE INSF FOR INSERTION SEQUENCE IS3B-RELATED"/>
    <property type="match status" value="1"/>
</dbReference>
<dbReference type="PANTHER" id="PTHR46889:SF4">
    <property type="entry name" value="TRANSPOSASE INSO FOR INSERTION SEQUENCE ELEMENT IS911B-RELATED"/>
    <property type="match status" value="1"/>
</dbReference>
<reference evidence="3" key="2">
    <citation type="submission" date="2021-04" db="EMBL/GenBank/DDBJ databases">
        <authorList>
            <person name="Gilroy R."/>
        </authorList>
    </citation>
    <scope>NUCLEOTIDE SEQUENCE</scope>
    <source>
        <strain evidence="3">Gambia16-554</strain>
    </source>
</reference>
<dbReference type="GO" id="GO:0003676">
    <property type="term" value="F:nucleic acid binding"/>
    <property type="evidence" value="ECO:0007669"/>
    <property type="project" value="InterPro"/>
</dbReference>
<reference evidence="3" key="1">
    <citation type="journal article" date="2021" name="PeerJ">
        <title>Extensive microbial diversity within the chicken gut microbiome revealed by metagenomics and culture.</title>
        <authorList>
            <person name="Gilroy R."/>
            <person name="Ravi A."/>
            <person name="Getino M."/>
            <person name="Pursley I."/>
            <person name="Horton D.L."/>
            <person name="Alikhan N.F."/>
            <person name="Baker D."/>
            <person name="Gharbi K."/>
            <person name="Hall N."/>
            <person name="Watson M."/>
            <person name="Adriaenssens E.M."/>
            <person name="Foster-Nyarko E."/>
            <person name="Jarju S."/>
            <person name="Secka A."/>
            <person name="Antonio M."/>
            <person name="Oren A."/>
            <person name="Chaudhuri R.R."/>
            <person name="La Ragione R."/>
            <person name="Hildebrand F."/>
            <person name="Pallen M.J."/>
        </authorList>
    </citation>
    <scope>NUCLEOTIDE SEQUENCE</scope>
    <source>
        <strain evidence="3">Gambia16-554</strain>
    </source>
</reference>
<dbReference type="PROSITE" id="PS50994">
    <property type="entry name" value="INTEGRASE"/>
    <property type="match status" value="1"/>
</dbReference>
<dbReference type="InterPro" id="IPR050900">
    <property type="entry name" value="Transposase_IS3/IS150/IS904"/>
</dbReference>
<comment type="caution">
    <text evidence="3">The sequence shown here is derived from an EMBL/GenBank/DDBJ whole genome shotgun (WGS) entry which is preliminary data.</text>
</comment>
<name>A0A9D2GNJ6_9BACT</name>
<feature type="domain" description="Integrase catalytic" evidence="2">
    <location>
        <begin position="202"/>
        <end position="364"/>
    </location>
</feature>